<feature type="compositionally biased region" description="Acidic residues" evidence="1">
    <location>
        <begin position="27"/>
        <end position="45"/>
    </location>
</feature>
<protein>
    <submittedName>
        <fullName evidence="2">Uncharacterized protein</fullName>
    </submittedName>
</protein>
<keyword evidence="3" id="KW-1185">Reference proteome</keyword>
<organism evidence="2 3">
    <name type="scientific">Gossypium arboreum</name>
    <name type="common">Tree cotton</name>
    <name type="synonym">Gossypium nanking</name>
    <dbReference type="NCBI Taxonomy" id="29729"/>
    <lineage>
        <taxon>Eukaryota</taxon>
        <taxon>Viridiplantae</taxon>
        <taxon>Streptophyta</taxon>
        <taxon>Embryophyta</taxon>
        <taxon>Tracheophyta</taxon>
        <taxon>Spermatophyta</taxon>
        <taxon>Magnoliopsida</taxon>
        <taxon>eudicotyledons</taxon>
        <taxon>Gunneridae</taxon>
        <taxon>Pentapetalae</taxon>
        <taxon>rosids</taxon>
        <taxon>malvids</taxon>
        <taxon>Malvales</taxon>
        <taxon>Malvaceae</taxon>
        <taxon>Malvoideae</taxon>
        <taxon>Gossypium</taxon>
    </lineage>
</organism>
<evidence type="ECO:0000256" key="1">
    <source>
        <dbReference type="SAM" id="MobiDB-lite"/>
    </source>
</evidence>
<dbReference type="EMBL" id="JARKNE010000005">
    <property type="protein sequence ID" value="KAK5830562.1"/>
    <property type="molecule type" value="Genomic_DNA"/>
</dbReference>
<evidence type="ECO:0000313" key="2">
    <source>
        <dbReference type="EMBL" id="KAK5830562.1"/>
    </source>
</evidence>
<comment type="caution">
    <text evidence="2">The sequence shown here is derived from an EMBL/GenBank/DDBJ whole genome shotgun (WGS) entry which is preliminary data.</text>
</comment>
<proteinExistence type="predicted"/>
<sequence>MSNANKNRHHRNTGIGMKQSKDTFEAALEEQEESPPDSPVGEDELNSQTLNEPPEPNRWWTQIACR</sequence>
<feature type="compositionally biased region" description="Basic residues" evidence="1">
    <location>
        <begin position="1"/>
        <end position="12"/>
    </location>
</feature>
<reference evidence="2 3" key="1">
    <citation type="submission" date="2023-03" db="EMBL/GenBank/DDBJ databases">
        <title>WGS of Gossypium arboreum.</title>
        <authorList>
            <person name="Yu D."/>
        </authorList>
    </citation>
    <scope>NUCLEOTIDE SEQUENCE [LARGE SCALE GENOMIC DNA]</scope>
    <source>
        <tissue evidence="2">Leaf</tissue>
    </source>
</reference>
<gene>
    <name evidence="2" type="ORF">PVK06_014357</name>
</gene>
<dbReference type="Proteomes" id="UP001358586">
    <property type="component" value="Chromosome 5"/>
</dbReference>
<accession>A0ABR0PUC5</accession>
<feature type="region of interest" description="Disordered" evidence="1">
    <location>
        <begin position="1"/>
        <end position="66"/>
    </location>
</feature>
<evidence type="ECO:0000313" key="3">
    <source>
        <dbReference type="Proteomes" id="UP001358586"/>
    </source>
</evidence>
<name>A0ABR0PUC5_GOSAR</name>